<dbReference type="Pfam" id="PF09351">
    <property type="entry name" value="DUF1993"/>
    <property type="match status" value="1"/>
</dbReference>
<sequence>MTSLHALTIPPLIRGMHNISAILKKAQASGIDASILLTSRIHPEMLPFPNQILFLTNMAVRTTTEINSSLPPSPLPPLEENPTFDTLISRIASAINYLESVTPEQLDGREEAAVKLRIDRRKWAGDIAYVEYGTVEFVQMHAHPYFWFHVVTAYDLLRAGGVELGKFDFLNAAGLKSFEFRDD</sequence>
<dbReference type="EMBL" id="JAPEUX010000005">
    <property type="protein sequence ID" value="KAJ4351705.1"/>
    <property type="molecule type" value="Genomic_DNA"/>
</dbReference>
<keyword evidence="2" id="KW-1185">Reference proteome</keyword>
<accession>A0A9W8XI56</accession>
<dbReference type="InterPro" id="IPR034660">
    <property type="entry name" value="DinB/YfiT-like"/>
</dbReference>
<name>A0A9W8XI56_9PLEO</name>
<dbReference type="RefSeq" id="XP_056070061.1">
    <property type="nucleotide sequence ID" value="XM_056215814.1"/>
</dbReference>
<dbReference type="Gene3D" id="1.20.120.450">
    <property type="entry name" value="dinb family like domain"/>
    <property type="match status" value="1"/>
</dbReference>
<dbReference type="GeneID" id="80910578"/>
<dbReference type="OrthoDB" id="3724345at2759"/>
<dbReference type="InterPro" id="IPR018531">
    <property type="entry name" value="DUF1993"/>
</dbReference>
<dbReference type="PANTHER" id="PTHR36922">
    <property type="entry name" value="BLL2446 PROTEIN"/>
    <property type="match status" value="1"/>
</dbReference>
<protein>
    <submittedName>
        <fullName evidence="1">Uncharacterized protein</fullName>
    </submittedName>
</protein>
<gene>
    <name evidence="1" type="ORF">N0V89_007048</name>
</gene>
<reference evidence="1" key="1">
    <citation type="submission" date="2022-10" db="EMBL/GenBank/DDBJ databases">
        <title>Tapping the CABI collections for fungal endophytes: first genome assemblies for Collariella, Neodidymelliopsis, Ascochyta clinopodiicola, Didymella pomorum, Didymosphaeria variabile, Neocosmospora piperis and Neocucurbitaria cava.</title>
        <authorList>
            <person name="Hill R."/>
        </authorList>
    </citation>
    <scope>NUCLEOTIDE SEQUENCE</scope>
    <source>
        <strain evidence="1">IMI 356815</strain>
    </source>
</reference>
<proteinExistence type="predicted"/>
<dbReference type="SUPFAM" id="SSF109854">
    <property type="entry name" value="DinB/YfiT-like putative metalloenzymes"/>
    <property type="match status" value="1"/>
</dbReference>
<dbReference type="PANTHER" id="PTHR36922:SF1">
    <property type="entry name" value="DUF1993 DOMAIN-CONTAINING PROTEIN"/>
    <property type="match status" value="1"/>
</dbReference>
<organism evidence="1 2">
    <name type="scientific">Didymosphaeria variabile</name>
    <dbReference type="NCBI Taxonomy" id="1932322"/>
    <lineage>
        <taxon>Eukaryota</taxon>
        <taxon>Fungi</taxon>
        <taxon>Dikarya</taxon>
        <taxon>Ascomycota</taxon>
        <taxon>Pezizomycotina</taxon>
        <taxon>Dothideomycetes</taxon>
        <taxon>Pleosporomycetidae</taxon>
        <taxon>Pleosporales</taxon>
        <taxon>Massarineae</taxon>
        <taxon>Didymosphaeriaceae</taxon>
        <taxon>Didymosphaeria</taxon>
    </lineage>
</organism>
<comment type="caution">
    <text evidence="1">The sequence shown here is derived from an EMBL/GenBank/DDBJ whole genome shotgun (WGS) entry which is preliminary data.</text>
</comment>
<dbReference type="Proteomes" id="UP001140513">
    <property type="component" value="Unassembled WGS sequence"/>
</dbReference>
<evidence type="ECO:0000313" key="2">
    <source>
        <dbReference type="Proteomes" id="UP001140513"/>
    </source>
</evidence>
<dbReference type="AlphaFoldDB" id="A0A9W8XI56"/>
<evidence type="ECO:0000313" key="1">
    <source>
        <dbReference type="EMBL" id="KAJ4351705.1"/>
    </source>
</evidence>